<dbReference type="NCBIfam" id="TIGR01473">
    <property type="entry name" value="cyoE_ctaB"/>
    <property type="match status" value="1"/>
</dbReference>
<dbReference type="AlphaFoldDB" id="A0A1V4T712"/>
<dbReference type="EC" id="2.5.1.141" evidence="3 14"/>
<evidence type="ECO:0000256" key="13">
    <source>
        <dbReference type="ARBA" id="ARBA00047690"/>
    </source>
</evidence>
<dbReference type="Proteomes" id="UP000191418">
    <property type="component" value="Unassembled WGS sequence"/>
</dbReference>
<feature type="transmembrane region" description="Helical" evidence="14">
    <location>
        <begin position="111"/>
        <end position="131"/>
    </location>
</feature>
<evidence type="ECO:0000313" key="15">
    <source>
        <dbReference type="EMBL" id="OPX56381.1"/>
    </source>
</evidence>
<dbReference type="CDD" id="cd13957">
    <property type="entry name" value="PT_UbiA_Cox10"/>
    <property type="match status" value="1"/>
</dbReference>
<keyword evidence="5 14" id="KW-0808">Transferase</keyword>
<feature type="transmembrane region" description="Helical" evidence="14">
    <location>
        <begin position="163"/>
        <end position="185"/>
    </location>
</feature>
<reference evidence="15 16" key="1">
    <citation type="submission" date="2017-01" db="EMBL/GenBank/DDBJ databases">
        <title>Genome Sequencing of a Marine Spirillum, Oceanospirillum multiglobuliferum ATCC 33336, from Japan.</title>
        <authorList>
            <person name="Carney J.G."/>
            <person name="Trachtenberg A.M."/>
            <person name="Rheaume B.A."/>
            <person name="Linnane J.D."/>
            <person name="Pitts N.L."/>
            <person name="Mykles D.L."/>
            <person name="Maclea K.S."/>
        </authorList>
    </citation>
    <scope>NUCLEOTIDE SEQUENCE [LARGE SCALE GENOMIC DNA]</scope>
    <source>
        <strain evidence="15 16">ATCC 33336</strain>
    </source>
</reference>
<accession>A0A1V4T712</accession>
<dbReference type="InterPro" id="IPR030470">
    <property type="entry name" value="UbiA_prenylTrfase_CS"/>
</dbReference>
<dbReference type="PROSITE" id="PS00943">
    <property type="entry name" value="UBIA"/>
    <property type="match status" value="1"/>
</dbReference>
<dbReference type="NCBIfam" id="NF003349">
    <property type="entry name" value="PRK04375.1-2"/>
    <property type="match status" value="1"/>
</dbReference>
<comment type="caution">
    <text evidence="15">The sequence shown here is derived from an EMBL/GenBank/DDBJ whole genome shotgun (WGS) entry which is preliminary data.</text>
</comment>
<dbReference type="PANTHER" id="PTHR43448">
    <property type="entry name" value="PROTOHEME IX FARNESYLTRANSFERASE, MITOCHONDRIAL"/>
    <property type="match status" value="1"/>
</dbReference>
<dbReference type="InterPro" id="IPR000537">
    <property type="entry name" value="UbiA_prenyltransferase"/>
</dbReference>
<evidence type="ECO:0000256" key="6">
    <source>
        <dbReference type="ARBA" id="ARBA00022692"/>
    </source>
</evidence>
<sequence>MKRLPWRSYYQLCKPKVVAVMLLTVVVGMCLALPGALPWAKVFWALVGIGLSASSAAAINHLLDENIDRQMARTRYRPLPQGQLQPLQVLGFALVLGTLGIGILFSLVNALTAWLTLASLIGYAVIYTAILKRATPQNITIGGLAGAAPPLLGWTAMTGQFDPQGLLLVLIIFAWTPPHFWALAIHRKAEYAKAGVPMLPVTHGEAFTKLQILLYTLLMILTTILPYITGMSGLLYITGVMILNLRFLKHVIVLYRGQDEHAAIRTFWFSIRYIMWLFVVLLVDHYLVIT</sequence>
<dbReference type="InterPro" id="IPR044878">
    <property type="entry name" value="UbiA_sf"/>
</dbReference>
<evidence type="ECO:0000256" key="5">
    <source>
        <dbReference type="ARBA" id="ARBA00022679"/>
    </source>
</evidence>
<feature type="transmembrane region" description="Helical" evidence="14">
    <location>
        <begin position="234"/>
        <end position="255"/>
    </location>
</feature>
<comment type="pathway">
    <text evidence="2 14">Porphyrin-containing compound metabolism; heme O biosynthesis; heme O from protoheme: step 1/1.</text>
</comment>
<dbReference type="GO" id="GO:0008495">
    <property type="term" value="F:protoheme IX farnesyltransferase activity"/>
    <property type="evidence" value="ECO:0007669"/>
    <property type="project" value="UniProtKB-UniRule"/>
</dbReference>
<evidence type="ECO:0000256" key="4">
    <source>
        <dbReference type="ARBA" id="ARBA00022475"/>
    </source>
</evidence>
<dbReference type="Pfam" id="PF01040">
    <property type="entry name" value="UbiA"/>
    <property type="match status" value="1"/>
</dbReference>
<keyword evidence="16" id="KW-1185">Reference proteome</keyword>
<evidence type="ECO:0000256" key="3">
    <source>
        <dbReference type="ARBA" id="ARBA00012292"/>
    </source>
</evidence>
<feature type="transmembrane region" description="Helical" evidence="14">
    <location>
        <begin position="84"/>
        <end position="105"/>
    </location>
</feature>
<feature type="transmembrane region" description="Helical" evidence="14">
    <location>
        <begin position="42"/>
        <end position="63"/>
    </location>
</feature>
<proteinExistence type="inferred from homology"/>
<keyword evidence="7 14" id="KW-1133">Transmembrane helix</keyword>
<keyword evidence="6 14" id="KW-0812">Transmembrane</keyword>
<evidence type="ECO:0000256" key="12">
    <source>
        <dbReference type="ARBA" id="ARBA00042475"/>
    </source>
</evidence>
<keyword evidence="8 14" id="KW-0350">Heme biosynthesis</keyword>
<dbReference type="OrthoDB" id="9814417at2"/>
<dbReference type="PANTHER" id="PTHR43448:SF7">
    <property type="entry name" value="4-HYDROXYBENZOATE SOLANESYLTRANSFERASE"/>
    <property type="match status" value="1"/>
</dbReference>
<dbReference type="Gene3D" id="1.10.357.140">
    <property type="entry name" value="UbiA prenyltransferase"/>
    <property type="match status" value="1"/>
</dbReference>
<organism evidence="15 16">
    <name type="scientific">Oceanospirillum multiglobuliferum</name>
    <dbReference type="NCBI Taxonomy" id="64969"/>
    <lineage>
        <taxon>Bacteria</taxon>
        <taxon>Pseudomonadati</taxon>
        <taxon>Pseudomonadota</taxon>
        <taxon>Gammaproteobacteria</taxon>
        <taxon>Oceanospirillales</taxon>
        <taxon>Oceanospirillaceae</taxon>
        <taxon>Oceanospirillum</taxon>
    </lineage>
</organism>
<dbReference type="FunFam" id="1.10.357.140:FF:000001">
    <property type="entry name" value="Protoheme IX farnesyltransferase"/>
    <property type="match status" value="1"/>
</dbReference>
<evidence type="ECO:0000313" key="16">
    <source>
        <dbReference type="Proteomes" id="UP000191418"/>
    </source>
</evidence>
<evidence type="ECO:0000256" key="14">
    <source>
        <dbReference type="HAMAP-Rule" id="MF_00154"/>
    </source>
</evidence>
<evidence type="ECO:0000256" key="11">
    <source>
        <dbReference type="ARBA" id="ARBA00040810"/>
    </source>
</evidence>
<comment type="similarity">
    <text evidence="14">Belongs to the UbiA prenyltransferase family. Protoheme IX farnesyltransferase subfamily.</text>
</comment>
<dbReference type="UniPathway" id="UPA00834">
    <property type="reaction ID" value="UER00712"/>
</dbReference>
<comment type="subcellular location">
    <subcellularLocation>
        <location evidence="1 14">Cell membrane</location>
        <topology evidence="1 14">Multi-pass membrane protein</topology>
    </subcellularLocation>
</comment>
<evidence type="ECO:0000256" key="2">
    <source>
        <dbReference type="ARBA" id="ARBA00004919"/>
    </source>
</evidence>
<keyword evidence="9 14" id="KW-0472">Membrane</keyword>
<feature type="transmembrane region" description="Helical" evidence="14">
    <location>
        <begin position="267"/>
        <end position="289"/>
    </location>
</feature>
<evidence type="ECO:0000256" key="1">
    <source>
        <dbReference type="ARBA" id="ARBA00004651"/>
    </source>
</evidence>
<evidence type="ECO:0000256" key="9">
    <source>
        <dbReference type="ARBA" id="ARBA00023136"/>
    </source>
</evidence>
<comment type="miscellaneous">
    <text evidence="14">Carbon 2 of the heme B porphyrin ring is defined according to the Fischer nomenclature.</text>
</comment>
<evidence type="ECO:0000256" key="7">
    <source>
        <dbReference type="ARBA" id="ARBA00022989"/>
    </source>
</evidence>
<comment type="catalytic activity">
    <reaction evidence="13 14">
        <text>heme b + (2E,6E)-farnesyl diphosphate + H2O = Fe(II)-heme o + diphosphate</text>
        <dbReference type="Rhea" id="RHEA:28070"/>
        <dbReference type="ChEBI" id="CHEBI:15377"/>
        <dbReference type="ChEBI" id="CHEBI:33019"/>
        <dbReference type="ChEBI" id="CHEBI:60344"/>
        <dbReference type="ChEBI" id="CHEBI:60530"/>
        <dbReference type="ChEBI" id="CHEBI:175763"/>
        <dbReference type="EC" id="2.5.1.141"/>
    </reaction>
</comment>
<feature type="transmembrane region" description="Helical" evidence="14">
    <location>
        <begin position="138"/>
        <end position="157"/>
    </location>
</feature>
<dbReference type="STRING" id="64969.SAMN02745127_00594"/>
<comment type="function">
    <text evidence="14">Converts heme B (protoheme IX) to heme O by substitution of the vinyl group on carbon 2 of heme B porphyrin ring with a hydroxyethyl farnesyl side group.</text>
</comment>
<gene>
    <name evidence="14" type="primary">cyoE</name>
    <name evidence="15" type="ORF">BTE48_04840</name>
</gene>
<name>A0A1V4T712_9GAMM</name>
<dbReference type="GO" id="GO:0005886">
    <property type="term" value="C:plasma membrane"/>
    <property type="evidence" value="ECO:0007669"/>
    <property type="project" value="UniProtKB-SubCell"/>
</dbReference>
<evidence type="ECO:0000256" key="8">
    <source>
        <dbReference type="ARBA" id="ARBA00023133"/>
    </source>
</evidence>
<dbReference type="HAMAP" id="MF_00154">
    <property type="entry name" value="CyoE_CtaB"/>
    <property type="match status" value="1"/>
</dbReference>
<keyword evidence="4 14" id="KW-1003">Cell membrane</keyword>
<protein>
    <recommendedName>
        <fullName evidence="11 14">Protoheme IX farnesyltransferase</fullName>
        <ecNumber evidence="3 14">2.5.1.141</ecNumber>
    </recommendedName>
    <alternativeName>
        <fullName evidence="12 14">Heme B farnesyltransferase</fullName>
    </alternativeName>
    <alternativeName>
        <fullName evidence="10 14">Heme O synthase</fullName>
    </alternativeName>
</protein>
<dbReference type="GO" id="GO:0048034">
    <property type="term" value="P:heme O biosynthetic process"/>
    <property type="evidence" value="ECO:0007669"/>
    <property type="project" value="UniProtKB-UniRule"/>
</dbReference>
<evidence type="ECO:0000256" key="10">
    <source>
        <dbReference type="ARBA" id="ARBA00030253"/>
    </source>
</evidence>
<dbReference type="EMBL" id="MTSM01000004">
    <property type="protein sequence ID" value="OPX56381.1"/>
    <property type="molecule type" value="Genomic_DNA"/>
</dbReference>
<feature type="transmembrane region" description="Helical" evidence="14">
    <location>
        <begin position="206"/>
        <end position="228"/>
    </location>
</feature>
<dbReference type="InterPro" id="IPR006369">
    <property type="entry name" value="Protohaem_IX_farnesylTrfase"/>
</dbReference>